<evidence type="ECO:0000313" key="2">
    <source>
        <dbReference type="Proteomes" id="UP001054945"/>
    </source>
</evidence>
<proteinExistence type="predicted"/>
<name>A0AAV4Y5J6_CAEEX</name>
<evidence type="ECO:0000313" key="1">
    <source>
        <dbReference type="EMBL" id="GIZ02517.1"/>
    </source>
</evidence>
<protein>
    <submittedName>
        <fullName evidence="1">Uncharacterized protein</fullName>
    </submittedName>
</protein>
<keyword evidence="2" id="KW-1185">Reference proteome</keyword>
<organism evidence="1 2">
    <name type="scientific">Caerostris extrusa</name>
    <name type="common">Bark spider</name>
    <name type="synonym">Caerostris bankana</name>
    <dbReference type="NCBI Taxonomy" id="172846"/>
    <lineage>
        <taxon>Eukaryota</taxon>
        <taxon>Metazoa</taxon>
        <taxon>Ecdysozoa</taxon>
        <taxon>Arthropoda</taxon>
        <taxon>Chelicerata</taxon>
        <taxon>Arachnida</taxon>
        <taxon>Araneae</taxon>
        <taxon>Araneomorphae</taxon>
        <taxon>Entelegynae</taxon>
        <taxon>Araneoidea</taxon>
        <taxon>Araneidae</taxon>
        <taxon>Caerostris</taxon>
    </lineage>
</organism>
<gene>
    <name evidence="1" type="ORF">CEXT_688121</name>
</gene>
<accession>A0AAV4Y5J6</accession>
<dbReference type="Proteomes" id="UP001054945">
    <property type="component" value="Unassembled WGS sequence"/>
</dbReference>
<comment type="caution">
    <text evidence="1">The sequence shown here is derived from an EMBL/GenBank/DDBJ whole genome shotgun (WGS) entry which is preliminary data.</text>
</comment>
<dbReference type="EMBL" id="BPLR01001470">
    <property type="protein sequence ID" value="GIZ02517.1"/>
    <property type="molecule type" value="Genomic_DNA"/>
</dbReference>
<reference evidence="1 2" key="1">
    <citation type="submission" date="2021-06" db="EMBL/GenBank/DDBJ databases">
        <title>Caerostris extrusa draft genome.</title>
        <authorList>
            <person name="Kono N."/>
            <person name="Arakawa K."/>
        </authorList>
    </citation>
    <scope>NUCLEOTIDE SEQUENCE [LARGE SCALE GENOMIC DNA]</scope>
</reference>
<dbReference type="AlphaFoldDB" id="A0AAV4Y5J6"/>
<sequence length="121" mass="14106">MLTSTHSWSTILSNADEFSCLIIILMRSHPVQEIPNAIKMADEYYLMNQGSSDSPDQRPPVKCGWEQTNHERGGRNPRELFMDALPTVQLRLDLDLWGKFYKVFLFLSEQYLLQILNEENE</sequence>